<protein>
    <submittedName>
        <fullName evidence="1">Uncharacterized protein</fullName>
    </submittedName>
</protein>
<dbReference type="Proteomes" id="UP000247099">
    <property type="component" value="Unassembled WGS sequence"/>
</dbReference>
<accession>A0A317ZJQ6</accession>
<dbReference type="RefSeq" id="WP_110130956.1">
    <property type="nucleotide sequence ID" value="NZ_QHJQ01000005.1"/>
</dbReference>
<proteinExistence type="predicted"/>
<dbReference type="AlphaFoldDB" id="A0A317ZJQ6"/>
<dbReference type="InParanoid" id="A0A317ZJQ6"/>
<evidence type="ECO:0000313" key="2">
    <source>
        <dbReference type="Proteomes" id="UP000247099"/>
    </source>
</evidence>
<reference evidence="1 2" key="1">
    <citation type="submission" date="2018-05" db="EMBL/GenBank/DDBJ databases">
        <title>Coraliomargarita sinensis sp. nov., isolated from a marine solar saltern.</title>
        <authorList>
            <person name="Zhou L.Y."/>
        </authorList>
    </citation>
    <scope>NUCLEOTIDE SEQUENCE [LARGE SCALE GENOMIC DNA]</scope>
    <source>
        <strain evidence="1 2">WN38</strain>
    </source>
</reference>
<evidence type="ECO:0000313" key="1">
    <source>
        <dbReference type="EMBL" id="PXA04009.1"/>
    </source>
</evidence>
<organism evidence="1 2">
    <name type="scientific">Coraliomargarita sinensis</name>
    <dbReference type="NCBI Taxonomy" id="2174842"/>
    <lineage>
        <taxon>Bacteria</taxon>
        <taxon>Pseudomonadati</taxon>
        <taxon>Verrucomicrobiota</taxon>
        <taxon>Opitutia</taxon>
        <taxon>Puniceicoccales</taxon>
        <taxon>Coraliomargaritaceae</taxon>
        <taxon>Coraliomargarita</taxon>
    </lineage>
</organism>
<name>A0A317ZJQ6_9BACT</name>
<dbReference type="EMBL" id="QHJQ01000005">
    <property type="protein sequence ID" value="PXA04009.1"/>
    <property type="molecule type" value="Genomic_DNA"/>
</dbReference>
<gene>
    <name evidence="1" type="ORF">DDZ13_08160</name>
</gene>
<sequence>MKKLTHKDIKITEFCLISSPDSPRQLYRLRDNTYVIALLDRPTETFSFVSEIFSDVLDDLGGGIEDVTLIEYKEPDRREESPIPGFEIRLHLKKGETISVNHRDEVRLIIPTSYKEDAKNEEVYSVIEIWEDLPPKHPFDSLQITEGLRKELSPHFEMFSPSEILSRLWLDYENSIRGCILEPQTGYLAEVRGEFGDFRAVRHNCGVVTFMQ</sequence>
<keyword evidence="2" id="KW-1185">Reference proteome</keyword>
<comment type="caution">
    <text evidence="1">The sequence shown here is derived from an EMBL/GenBank/DDBJ whole genome shotgun (WGS) entry which is preliminary data.</text>
</comment>